<dbReference type="EMBL" id="KV417480">
    <property type="protein sequence ID" value="KZP34695.1"/>
    <property type="molecule type" value="Genomic_DNA"/>
</dbReference>
<feature type="transmembrane region" description="Helical" evidence="1">
    <location>
        <begin position="311"/>
        <end position="332"/>
    </location>
</feature>
<reference evidence="2 3" key="1">
    <citation type="journal article" date="2016" name="Mol. Biol. Evol.">
        <title>Comparative Genomics of Early-Diverging Mushroom-Forming Fungi Provides Insights into the Origins of Lignocellulose Decay Capabilities.</title>
        <authorList>
            <person name="Nagy L.G."/>
            <person name="Riley R."/>
            <person name="Tritt A."/>
            <person name="Adam C."/>
            <person name="Daum C."/>
            <person name="Floudas D."/>
            <person name="Sun H."/>
            <person name="Yadav J.S."/>
            <person name="Pangilinan J."/>
            <person name="Larsson K.H."/>
            <person name="Matsuura K."/>
            <person name="Barry K."/>
            <person name="Labutti K."/>
            <person name="Kuo R."/>
            <person name="Ohm R.A."/>
            <person name="Bhattacharya S.S."/>
            <person name="Shirouzu T."/>
            <person name="Yoshinaga Y."/>
            <person name="Martin F.M."/>
            <person name="Grigoriev I.V."/>
            <person name="Hibbett D.S."/>
        </authorList>
    </citation>
    <scope>NUCLEOTIDE SEQUENCE [LARGE SCALE GENOMIC DNA]</scope>
    <source>
        <strain evidence="2 3">CBS 109695</strain>
    </source>
</reference>
<sequence length="354" mass="37816">MSSENGATLIAITIGGALWGVNCAQCCFYFSTFPEDRKHLKILVAGVLVSDLMHQIMVSLWTYTTLIANFGNATGATATSWTILASAIFNAITTIMVQCFLLLRVRSMSKNNGVGAWVYAVPLAIVVAEFVSALVFVVQASTITSVSDAAVSLKGTSIANNVFGTAGDIFIAVTLSVLFHRARSGIERANAMINNLVAGVLVSDLLHQIMISLWTYTTLIANFGNAAGADAISWSILASSVFNAMTIIMVQCFLLLRVRSMCKTNGVGAWLYAIPLTIVVAEFVLYLGFVIQASTVHNVRDVAISLKGMTIARNVFGAVGDIFIAITLSLLFHRARSGVERSVVLGPFLPCVAE</sequence>
<keyword evidence="1" id="KW-0472">Membrane</keyword>
<evidence type="ECO:0000313" key="3">
    <source>
        <dbReference type="Proteomes" id="UP000076532"/>
    </source>
</evidence>
<feature type="transmembrane region" description="Helical" evidence="1">
    <location>
        <begin position="42"/>
        <end position="63"/>
    </location>
</feature>
<dbReference type="PANTHER" id="PTHR40465:SF1">
    <property type="entry name" value="DUF6534 DOMAIN-CONTAINING PROTEIN"/>
    <property type="match status" value="1"/>
</dbReference>
<dbReference type="STRING" id="436010.A0A166XE77"/>
<gene>
    <name evidence="2" type="ORF">FIBSPDRAFT_1035677</name>
</gene>
<proteinExistence type="predicted"/>
<evidence type="ECO:0008006" key="4">
    <source>
        <dbReference type="Google" id="ProtNLM"/>
    </source>
</evidence>
<protein>
    <recommendedName>
        <fullName evidence="4">Transmembrane protein</fullName>
    </recommendedName>
</protein>
<feature type="transmembrane region" description="Helical" evidence="1">
    <location>
        <begin position="83"/>
        <end position="105"/>
    </location>
</feature>
<dbReference type="Proteomes" id="UP000076532">
    <property type="component" value="Unassembled WGS sequence"/>
</dbReference>
<feature type="transmembrane region" description="Helical" evidence="1">
    <location>
        <begin position="231"/>
        <end position="256"/>
    </location>
</feature>
<dbReference type="PANTHER" id="PTHR40465">
    <property type="entry name" value="CHROMOSOME 1, WHOLE GENOME SHOTGUN SEQUENCE"/>
    <property type="match status" value="1"/>
</dbReference>
<name>A0A166XE77_9AGAM</name>
<evidence type="ECO:0000313" key="2">
    <source>
        <dbReference type="EMBL" id="KZP34695.1"/>
    </source>
</evidence>
<dbReference type="AlphaFoldDB" id="A0A166XE77"/>
<feature type="transmembrane region" description="Helical" evidence="1">
    <location>
        <begin position="268"/>
        <end position="291"/>
    </location>
</feature>
<accession>A0A166XE77</accession>
<evidence type="ECO:0000256" key="1">
    <source>
        <dbReference type="SAM" id="Phobius"/>
    </source>
</evidence>
<feature type="transmembrane region" description="Helical" evidence="1">
    <location>
        <begin position="117"/>
        <end position="138"/>
    </location>
</feature>
<organism evidence="2 3">
    <name type="scientific">Athelia psychrophila</name>
    <dbReference type="NCBI Taxonomy" id="1759441"/>
    <lineage>
        <taxon>Eukaryota</taxon>
        <taxon>Fungi</taxon>
        <taxon>Dikarya</taxon>
        <taxon>Basidiomycota</taxon>
        <taxon>Agaricomycotina</taxon>
        <taxon>Agaricomycetes</taxon>
        <taxon>Agaricomycetidae</taxon>
        <taxon>Atheliales</taxon>
        <taxon>Atheliaceae</taxon>
        <taxon>Athelia</taxon>
    </lineage>
</organism>
<dbReference type="OrthoDB" id="3263055at2759"/>
<feature type="transmembrane region" description="Helical" evidence="1">
    <location>
        <begin position="191"/>
        <end position="211"/>
    </location>
</feature>
<keyword evidence="3" id="KW-1185">Reference proteome</keyword>
<keyword evidence="1" id="KW-1133">Transmembrane helix</keyword>
<feature type="transmembrane region" description="Helical" evidence="1">
    <location>
        <begin position="158"/>
        <end position="179"/>
    </location>
</feature>
<keyword evidence="1" id="KW-0812">Transmembrane</keyword>
<feature type="transmembrane region" description="Helical" evidence="1">
    <location>
        <begin position="6"/>
        <end position="30"/>
    </location>
</feature>